<gene>
    <name evidence="2" type="ORF">JFL75_18945</name>
</gene>
<dbReference type="GO" id="GO:0005886">
    <property type="term" value="C:plasma membrane"/>
    <property type="evidence" value="ECO:0007669"/>
    <property type="project" value="TreeGrafter"/>
</dbReference>
<keyword evidence="1" id="KW-0472">Membrane</keyword>
<dbReference type="InterPro" id="IPR005325">
    <property type="entry name" value="DUF308_memb"/>
</dbReference>
<sequence>MSDSTEKRSFHWGYLILGILLIITAFIAFRNPVSDILAITVVFGIMAVASGIWMIVYSNKQAGNIVIGILDIIIGIILLFNIGAGVLAIPYVFAIWFILDSVFRLVNIKYAKLIGKGYFWFSLIVNILCILAGIALLFNPIASILTISFLLGFYFVLAGIGYIVYAFNGDR</sequence>
<feature type="transmembrane region" description="Helical" evidence="1">
    <location>
        <begin position="12"/>
        <end position="30"/>
    </location>
</feature>
<feature type="transmembrane region" description="Helical" evidence="1">
    <location>
        <begin position="118"/>
        <end position="138"/>
    </location>
</feature>
<evidence type="ECO:0000313" key="3">
    <source>
        <dbReference type="Proteomes" id="UP000595917"/>
    </source>
</evidence>
<proteinExistence type="predicted"/>
<keyword evidence="1" id="KW-0812">Transmembrane</keyword>
<protein>
    <submittedName>
        <fullName evidence="2">DUF308 domain-containing protein</fullName>
    </submittedName>
</protein>
<evidence type="ECO:0000256" key="1">
    <source>
        <dbReference type="SAM" id="Phobius"/>
    </source>
</evidence>
<keyword evidence="3" id="KW-1185">Reference proteome</keyword>
<dbReference type="RefSeq" id="WP_215626289.1">
    <property type="nucleotide sequence ID" value="NZ_CP067089.2"/>
</dbReference>
<reference evidence="2" key="1">
    <citation type="submission" date="2021-01" db="EMBL/GenBank/DDBJ databases">
        <title>Description of Breznakiella homolactica.</title>
        <authorList>
            <person name="Song Y."/>
            <person name="Brune A."/>
        </authorList>
    </citation>
    <scope>NUCLEOTIDE SEQUENCE</scope>
    <source>
        <strain evidence="2">RmG30</strain>
    </source>
</reference>
<dbReference type="AlphaFoldDB" id="A0A7T7XMA2"/>
<dbReference type="Pfam" id="PF03729">
    <property type="entry name" value="DUF308"/>
    <property type="match status" value="2"/>
</dbReference>
<dbReference type="Proteomes" id="UP000595917">
    <property type="component" value="Chromosome"/>
</dbReference>
<organism evidence="2 3">
    <name type="scientific">Breznakiella homolactica</name>
    <dbReference type="NCBI Taxonomy" id="2798577"/>
    <lineage>
        <taxon>Bacteria</taxon>
        <taxon>Pseudomonadati</taxon>
        <taxon>Spirochaetota</taxon>
        <taxon>Spirochaetia</taxon>
        <taxon>Spirochaetales</taxon>
        <taxon>Breznakiellaceae</taxon>
        <taxon>Breznakiella</taxon>
    </lineage>
</organism>
<feature type="transmembrane region" description="Helical" evidence="1">
    <location>
        <begin position="144"/>
        <end position="167"/>
    </location>
</feature>
<keyword evidence="1" id="KW-1133">Transmembrane helix</keyword>
<dbReference type="EMBL" id="CP067089">
    <property type="protein sequence ID" value="QQO08984.1"/>
    <property type="molecule type" value="Genomic_DNA"/>
</dbReference>
<dbReference type="PANTHER" id="PTHR34989:SF1">
    <property type="entry name" value="PROTEIN HDED"/>
    <property type="match status" value="1"/>
</dbReference>
<evidence type="ECO:0000313" key="2">
    <source>
        <dbReference type="EMBL" id="QQO08984.1"/>
    </source>
</evidence>
<dbReference type="InterPro" id="IPR052712">
    <property type="entry name" value="Acid_resist_chaperone_HdeD"/>
</dbReference>
<dbReference type="PANTHER" id="PTHR34989">
    <property type="entry name" value="PROTEIN HDED"/>
    <property type="match status" value="1"/>
</dbReference>
<dbReference type="KEGG" id="bhc:JFL75_18945"/>
<feature type="transmembrane region" description="Helical" evidence="1">
    <location>
        <begin position="36"/>
        <end position="56"/>
    </location>
</feature>
<accession>A0A7T7XMA2</accession>
<feature type="transmembrane region" description="Helical" evidence="1">
    <location>
        <begin position="63"/>
        <end position="82"/>
    </location>
</feature>
<name>A0A7T7XMA2_9SPIR</name>